<organism evidence="9 10">
    <name type="scientific">Lolium multiflorum</name>
    <name type="common">Italian ryegrass</name>
    <name type="synonym">Lolium perenne subsp. multiflorum</name>
    <dbReference type="NCBI Taxonomy" id="4521"/>
    <lineage>
        <taxon>Eukaryota</taxon>
        <taxon>Viridiplantae</taxon>
        <taxon>Streptophyta</taxon>
        <taxon>Embryophyta</taxon>
        <taxon>Tracheophyta</taxon>
        <taxon>Spermatophyta</taxon>
        <taxon>Magnoliopsida</taxon>
        <taxon>Liliopsida</taxon>
        <taxon>Poales</taxon>
        <taxon>Poaceae</taxon>
        <taxon>BOP clade</taxon>
        <taxon>Pooideae</taxon>
        <taxon>Poodae</taxon>
        <taxon>Poeae</taxon>
        <taxon>Poeae Chloroplast Group 2 (Poeae type)</taxon>
        <taxon>Loliodinae</taxon>
        <taxon>Loliinae</taxon>
        <taxon>Lolium</taxon>
    </lineage>
</organism>
<dbReference type="GO" id="GO:0034220">
    <property type="term" value="P:monoatomic ion transmembrane transport"/>
    <property type="evidence" value="ECO:0007669"/>
    <property type="project" value="UniProtKB-KW"/>
</dbReference>
<gene>
    <name evidence="9" type="ORF">QYE76_048829</name>
</gene>
<sequence>MSYTEDLEMVDSRWGLSQVGVDFAAPVDCYQEESMAFAAHVDRYQEESVAFPAHVDRYEESVAFAKGRSTACLTVTVLVWPVWAGQELHLLTVRNMEKLADSIDGCVDDYFAAEEDE</sequence>
<evidence type="ECO:0000256" key="6">
    <source>
        <dbReference type="ARBA" id="ARBA00023065"/>
    </source>
</evidence>
<evidence type="ECO:0000256" key="4">
    <source>
        <dbReference type="ARBA" id="ARBA00022692"/>
    </source>
</evidence>
<comment type="subcellular location">
    <subcellularLocation>
        <location evidence="1">Membrane</location>
        <topology evidence="1">Multi-pass membrane protein</topology>
    </subcellularLocation>
</comment>
<evidence type="ECO:0000256" key="2">
    <source>
        <dbReference type="ARBA" id="ARBA00007079"/>
    </source>
</evidence>
<keyword evidence="6" id="KW-0406">Ion transport</keyword>
<evidence type="ECO:0000313" key="10">
    <source>
        <dbReference type="Proteomes" id="UP001231189"/>
    </source>
</evidence>
<evidence type="ECO:0000256" key="1">
    <source>
        <dbReference type="ARBA" id="ARBA00004141"/>
    </source>
</evidence>
<keyword evidence="7" id="KW-0472">Membrane</keyword>
<dbReference type="InterPro" id="IPR020966">
    <property type="entry name" value="ALMT"/>
</dbReference>
<dbReference type="GO" id="GO:0015743">
    <property type="term" value="P:malate transport"/>
    <property type="evidence" value="ECO:0007669"/>
    <property type="project" value="InterPro"/>
</dbReference>
<comment type="caution">
    <text evidence="9">The sequence shown here is derived from an EMBL/GenBank/DDBJ whole genome shotgun (WGS) entry which is preliminary data.</text>
</comment>
<reference evidence="9" key="1">
    <citation type="submission" date="2023-07" db="EMBL/GenBank/DDBJ databases">
        <title>A chromosome-level genome assembly of Lolium multiflorum.</title>
        <authorList>
            <person name="Chen Y."/>
            <person name="Copetti D."/>
            <person name="Kolliker R."/>
            <person name="Studer B."/>
        </authorList>
    </citation>
    <scope>NUCLEOTIDE SEQUENCE</scope>
    <source>
        <strain evidence="9">02402/16</strain>
        <tissue evidence="9">Leaf</tissue>
    </source>
</reference>
<dbReference type="PANTHER" id="PTHR31086">
    <property type="entry name" value="ALUMINUM-ACTIVATED MALATE TRANSPORTER 10"/>
    <property type="match status" value="1"/>
</dbReference>
<dbReference type="Proteomes" id="UP001231189">
    <property type="component" value="Unassembled WGS sequence"/>
</dbReference>
<keyword evidence="3" id="KW-0813">Transport</keyword>
<protein>
    <submittedName>
        <fullName evidence="9">Uncharacterized protein</fullName>
    </submittedName>
</protein>
<proteinExistence type="inferred from homology"/>
<evidence type="ECO:0000313" key="9">
    <source>
        <dbReference type="EMBL" id="KAK1660670.1"/>
    </source>
</evidence>
<evidence type="ECO:0000256" key="5">
    <source>
        <dbReference type="ARBA" id="ARBA00022989"/>
    </source>
</evidence>
<comment type="similarity">
    <text evidence="2">Belongs to the aromatic acid exporter (TC 2.A.85) family.</text>
</comment>
<keyword evidence="10" id="KW-1185">Reference proteome</keyword>
<evidence type="ECO:0000256" key="8">
    <source>
        <dbReference type="ARBA" id="ARBA00023303"/>
    </source>
</evidence>
<dbReference type="EMBL" id="JAUUTY010000003">
    <property type="protein sequence ID" value="KAK1660670.1"/>
    <property type="molecule type" value="Genomic_DNA"/>
</dbReference>
<keyword evidence="5" id="KW-1133">Transmembrane helix</keyword>
<evidence type="ECO:0000256" key="3">
    <source>
        <dbReference type="ARBA" id="ARBA00022448"/>
    </source>
</evidence>
<evidence type="ECO:0000256" key="7">
    <source>
        <dbReference type="ARBA" id="ARBA00023136"/>
    </source>
</evidence>
<keyword evidence="4" id="KW-0812">Transmembrane</keyword>
<name>A0AAD8WHR1_LOLMU</name>
<accession>A0AAD8WHR1</accession>
<keyword evidence="8" id="KW-0407">Ion channel</keyword>
<dbReference type="GO" id="GO:0016020">
    <property type="term" value="C:membrane"/>
    <property type="evidence" value="ECO:0007669"/>
    <property type="project" value="UniProtKB-SubCell"/>
</dbReference>
<dbReference type="AlphaFoldDB" id="A0AAD8WHR1"/>
<dbReference type="Pfam" id="PF11744">
    <property type="entry name" value="ALMT"/>
    <property type="match status" value="1"/>
</dbReference>